<reference evidence="2 3" key="1">
    <citation type="submission" date="2019-05" db="EMBL/GenBank/DDBJ databases">
        <title>We sequenced the genome of Paenibacillus hemerocallicola KCTC 33185 for further insight into its adaptation and study the phylogeny of Paenibacillus.</title>
        <authorList>
            <person name="Narsing Rao M.P."/>
        </authorList>
    </citation>
    <scope>NUCLEOTIDE SEQUENCE [LARGE SCALE GENOMIC DNA]</scope>
    <source>
        <strain evidence="2 3">KCTC 33185</strain>
    </source>
</reference>
<keyword evidence="1" id="KW-1133">Transmembrane helix</keyword>
<protein>
    <submittedName>
        <fullName evidence="2">Uncharacterized protein</fullName>
    </submittedName>
</protein>
<keyword evidence="3" id="KW-1185">Reference proteome</keyword>
<comment type="caution">
    <text evidence="2">The sequence shown here is derived from an EMBL/GenBank/DDBJ whole genome shotgun (WGS) entry which is preliminary data.</text>
</comment>
<dbReference type="Proteomes" id="UP000307943">
    <property type="component" value="Unassembled WGS sequence"/>
</dbReference>
<feature type="transmembrane region" description="Helical" evidence="1">
    <location>
        <begin position="32"/>
        <end position="50"/>
    </location>
</feature>
<evidence type="ECO:0000256" key="1">
    <source>
        <dbReference type="SAM" id="Phobius"/>
    </source>
</evidence>
<evidence type="ECO:0000313" key="3">
    <source>
        <dbReference type="Proteomes" id="UP000307943"/>
    </source>
</evidence>
<accession>A0A5C4T5H6</accession>
<dbReference type="EMBL" id="VDCQ01000031">
    <property type="protein sequence ID" value="TNJ64334.1"/>
    <property type="molecule type" value="Genomic_DNA"/>
</dbReference>
<dbReference type="InterPro" id="IPR048147">
    <property type="entry name" value="CBO0543-like"/>
</dbReference>
<keyword evidence="1" id="KW-0812">Transmembrane</keyword>
<dbReference type="OrthoDB" id="2664017at2"/>
<feature type="transmembrane region" description="Helical" evidence="1">
    <location>
        <begin position="62"/>
        <end position="79"/>
    </location>
</feature>
<keyword evidence="1" id="KW-0472">Membrane</keyword>
<dbReference type="NCBIfam" id="NF041644">
    <property type="entry name" value="CBO0543_fam"/>
    <property type="match status" value="1"/>
</dbReference>
<evidence type="ECO:0000313" key="2">
    <source>
        <dbReference type="EMBL" id="TNJ64334.1"/>
    </source>
</evidence>
<proteinExistence type="predicted"/>
<dbReference type="AlphaFoldDB" id="A0A5C4T5H6"/>
<sequence>MCQAFSWIGALLEVRLGWIAFPVREFPRATDLGVTTEFFFYPLCCALYFIFEPRRTRLMRGLYLLIWAFGLAMLDGLLSNYTDLLEYGRYAWYWSALDIALIFAVSNVYTRWFFKSSAMRSERRMPP</sequence>
<feature type="transmembrane region" description="Helical" evidence="1">
    <location>
        <begin position="91"/>
        <end position="114"/>
    </location>
</feature>
<gene>
    <name evidence="2" type="ORF">FE784_21325</name>
</gene>
<name>A0A5C4T5H6_9BACL</name>
<organism evidence="2 3">
    <name type="scientific">Paenibacillus hemerocallicola</name>
    <dbReference type="NCBI Taxonomy" id="1172614"/>
    <lineage>
        <taxon>Bacteria</taxon>
        <taxon>Bacillati</taxon>
        <taxon>Bacillota</taxon>
        <taxon>Bacilli</taxon>
        <taxon>Bacillales</taxon>
        <taxon>Paenibacillaceae</taxon>
        <taxon>Paenibacillus</taxon>
    </lineage>
</organism>